<accession>A0AAV7SL73</accession>
<organism evidence="1 2">
    <name type="scientific">Pleurodeles waltl</name>
    <name type="common">Iberian ribbed newt</name>
    <dbReference type="NCBI Taxonomy" id="8319"/>
    <lineage>
        <taxon>Eukaryota</taxon>
        <taxon>Metazoa</taxon>
        <taxon>Chordata</taxon>
        <taxon>Craniata</taxon>
        <taxon>Vertebrata</taxon>
        <taxon>Euteleostomi</taxon>
        <taxon>Amphibia</taxon>
        <taxon>Batrachia</taxon>
        <taxon>Caudata</taxon>
        <taxon>Salamandroidea</taxon>
        <taxon>Salamandridae</taxon>
        <taxon>Pleurodelinae</taxon>
        <taxon>Pleurodeles</taxon>
    </lineage>
</organism>
<dbReference type="AlphaFoldDB" id="A0AAV7SL73"/>
<proteinExistence type="predicted"/>
<evidence type="ECO:0008006" key="3">
    <source>
        <dbReference type="Google" id="ProtNLM"/>
    </source>
</evidence>
<sequence>MHLSAASEIQRRLGVRLTAPGTCGEVRPGIPPGQNSKATEAPEIGRPCALARRREAGCLEKSVEAAMRTSRGETDTRGKADKAQAKLHFERRKTVNQAGDGIETEPEKTSEVPAHEDQDLRHILAAMQQSLTQIDGKIDSLSSRMDRMSERLDKQVEHLDQTERRVSTVEDGQTALATGQLKISTELGTLKTQDGRLGVPLSKEQPSYCGYCGVHIDCKHGELH</sequence>
<gene>
    <name evidence="1" type="ORF">NDU88_005281</name>
</gene>
<evidence type="ECO:0000313" key="2">
    <source>
        <dbReference type="Proteomes" id="UP001066276"/>
    </source>
</evidence>
<dbReference type="Gene3D" id="3.90.20.10">
    <property type="match status" value="1"/>
</dbReference>
<protein>
    <recommendedName>
        <fullName evidence="3">t-SNARE coiled-coil homology domain-containing protein</fullName>
    </recommendedName>
</protein>
<keyword evidence="2" id="KW-1185">Reference proteome</keyword>
<comment type="caution">
    <text evidence="1">The sequence shown here is derived from an EMBL/GenBank/DDBJ whole genome shotgun (WGS) entry which is preliminary data.</text>
</comment>
<dbReference type="Proteomes" id="UP001066276">
    <property type="component" value="Chromosome 4_2"/>
</dbReference>
<dbReference type="EMBL" id="JANPWB010000008">
    <property type="protein sequence ID" value="KAJ1164848.1"/>
    <property type="molecule type" value="Genomic_DNA"/>
</dbReference>
<name>A0AAV7SL73_PLEWA</name>
<evidence type="ECO:0000313" key="1">
    <source>
        <dbReference type="EMBL" id="KAJ1164848.1"/>
    </source>
</evidence>
<reference evidence="1" key="1">
    <citation type="journal article" date="2022" name="bioRxiv">
        <title>Sequencing and chromosome-scale assembly of the giantPleurodeles waltlgenome.</title>
        <authorList>
            <person name="Brown T."/>
            <person name="Elewa A."/>
            <person name="Iarovenko S."/>
            <person name="Subramanian E."/>
            <person name="Araus A.J."/>
            <person name="Petzold A."/>
            <person name="Susuki M."/>
            <person name="Suzuki K.-i.T."/>
            <person name="Hayashi T."/>
            <person name="Toyoda A."/>
            <person name="Oliveira C."/>
            <person name="Osipova E."/>
            <person name="Leigh N.D."/>
            <person name="Simon A."/>
            <person name="Yun M.H."/>
        </authorList>
    </citation>
    <scope>NUCLEOTIDE SEQUENCE</scope>
    <source>
        <strain evidence="1">20211129_DDA</strain>
        <tissue evidence="1">Liver</tissue>
    </source>
</reference>